<dbReference type="Proteomes" id="UP000007241">
    <property type="component" value="Unassembled WGS sequence"/>
</dbReference>
<evidence type="ECO:0000313" key="2">
    <source>
        <dbReference type="Proteomes" id="UP000007241"/>
    </source>
</evidence>
<accession>F4P6V3</accession>
<proteinExistence type="predicted"/>
<name>F4P6V3_BATDJ</name>
<dbReference type="InParanoid" id="F4P6V3"/>
<keyword evidence="2" id="KW-1185">Reference proteome</keyword>
<dbReference type="GeneID" id="18239005"/>
<reference evidence="1 2" key="1">
    <citation type="submission" date="2009-12" db="EMBL/GenBank/DDBJ databases">
        <title>The draft genome of Batrachochytrium dendrobatidis.</title>
        <authorList>
            <consortium name="US DOE Joint Genome Institute (JGI-PGF)"/>
            <person name="Kuo A."/>
            <person name="Salamov A."/>
            <person name="Schmutz J."/>
            <person name="Lucas S."/>
            <person name="Pitluck S."/>
            <person name="Rosenblum E."/>
            <person name="Stajich J."/>
            <person name="Eisen M."/>
            <person name="Grigoriev I.V."/>
        </authorList>
    </citation>
    <scope>NUCLEOTIDE SEQUENCE [LARGE SCALE GENOMIC DNA]</scope>
    <source>
        <strain evidence="2">JAM81 / FGSC 10211</strain>
    </source>
</reference>
<dbReference type="HOGENOM" id="CLU_1948436_0_0_1"/>
<sequence length="129" mass="14771">MQCVDSGRDQKHDTIHFHMPERLVDMVTCCIAGIATTVLFFDVFAKHQAGFLDGCFKQAQTDTRSVVHLLRKHSSRFERQLIGAHDVVSSVVDNRKHTVHHNPVFGILCKCYHPQEKRSLLVFAWHHPA</sequence>
<gene>
    <name evidence="1" type="ORF">BATDEDRAFT_26318</name>
</gene>
<protein>
    <submittedName>
        <fullName evidence="1">Uncharacterized protein</fullName>
    </submittedName>
</protein>
<organism evidence="1 2">
    <name type="scientific">Batrachochytrium dendrobatidis (strain JAM81 / FGSC 10211)</name>
    <name type="common">Frog chytrid fungus</name>
    <dbReference type="NCBI Taxonomy" id="684364"/>
    <lineage>
        <taxon>Eukaryota</taxon>
        <taxon>Fungi</taxon>
        <taxon>Fungi incertae sedis</taxon>
        <taxon>Chytridiomycota</taxon>
        <taxon>Chytridiomycota incertae sedis</taxon>
        <taxon>Chytridiomycetes</taxon>
        <taxon>Rhizophydiales</taxon>
        <taxon>Rhizophydiales incertae sedis</taxon>
        <taxon>Batrachochytrium</taxon>
    </lineage>
</organism>
<evidence type="ECO:0000313" key="1">
    <source>
        <dbReference type="EMBL" id="EGF79101.1"/>
    </source>
</evidence>
<dbReference type="AlphaFoldDB" id="F4P6V3"/>
<dbReference type="RefSeq" id="XP_006680358.1">
    <property type="nucleotide sequence ID" value="XM_006680295.1"/>
</dbReference>
<dbReference type="EMBL" id="GL882887">
    <property type="protein sequence ID" value="EGF79101.1"/>
    <property type="molecule type" value="Genomic_DNA"/>
</dbReference>